<organism evidence="1">
    <name type="scientific">Leviviridae sp</name>
    <dbReference type="NCBI Taxonomy" id="2027243"/>
    <lineage>
        <taxon>Viruses</taxon>
        <taxon>Riboviria</taxon>
        <taxon>Orthornavirae</taxon>
        <taxon>Lenarviricota</taxon>
        <taxon>Leviviricetes</taxon>
        <taxon>Norzivirales</taxon>
        <taxon>Fiersviridae</taxon>
    </lineage>
</organism>
<protein>
    <submittedName>
        <fullName evidence="1">Uncharacterized protein</fullName>
    </submittedName>
</protein>
<sequence>MNMLCELLIKRPSPSALDQIWVSASLYGITIFSIYQDSCGGGSPIWVSRDEYAEALSYYKESKYYDE</sequence>
<evidence type="ECO:0000313" key="1">
    <source>
        <dbReference type="EMBL" id="QDH87510.1"/>
    </source>
</evidence>
<accession>A0A514D1M3</accession>
<dbReference type="EMBL" id="MN033430">
    <property type="protein sequence ID" value="QDH87510.1"/>
    <property type="molecule type" value="Genomic_RNA"/>
</dbReference>
<gene>
    <name evidence="1" type="ORF">H4Rhizo454787e1005_000001</name>
</gene>
<reference evidence="1" key="1">
    <citation type="submission" date="2019-05" db="EMBL/GenBank/DDBJ databases">
        <title>Metatranscriptomic reconstruction reveals RNA viruses with the potential to shape carbon cycling in soil.</title>
        <authorList>
            <person name="Starr E.P."/>
            <person name="Nuccio E."/>
            <person name="Pett-Ridge J."/>
            <person name="Banfield J.F."/>
            <person name="Firestone M.K."/>
        </authorList>
    </citation>
    <scope>NUCLEOTIDE SEQUENCE</scope>
    <source>
        <strain evidence="1">H4_Rhizo_45_scaffold_4787_e_1005</strain>
    </source>
</reference>
<name>A0A514D1M3_9VIRU</name>
<proteinExistence type="predicted"/>